<dbReference type="EC" id="1.15.1.1" evidence="2"/>
<feature type="chain" id="PRO_5042060075" description="Superoxide dismutase [Cu-Zn]" evidence="3">
    <location>
        <begin position="40"/>
        <end position="190"/>
    </location>
</feature>
<dbReference type="Proteomes" id="UP000218676">
    <property type="component" value="Chromosome 2"/>
</dbReference>
<dbReference type="GO" id="GO:0005507">
    <property type="term" value="F:copper ion binding"/>
    <property type="evidence" value="ECO:0007669"/>
    <property type="project" value="InterPro"/>
</dbReference>
<comment type="function">
    <text evidence="2">Destroys radicals which are normally produced within the cells and which are toxic to biological systems.</text>
</comment>
<dbReference type="InterPro" id="IPR018152">
    <property type="entry name" value="SOD_Cu/Zn_BS"/>
</dbReference>
<keyword evidence="2" id="KW-0479">Metal-binding</keyword>
<dbReference type="GO" id="GO:0004784">
    <property type="term" value="F:superoxide dismutase activity"/>
    <property type="evidence" value="ECO:0007669"/>
    <property type="project" value="UniProtKB-EC"/>
</dbReference>
<evidence type="ECO:0000313" key="5">
    <source>
        <dbReference type="EMBL" id="BAX55889.1"/>
    </source>
</evidence>
<dbReference type="SUPFAM" id="SSF49329">
    <property type="entry name" value="Cu,Zn superoxide dismutase-like"/>
    <property type="match status" value="1"/>
</dbReference>
<dbReference type="Pfam" id="PF00080">
    <property type="entry name" value="Sod_Cu"/>
    <property type="match status" value="1"/>
</dbReference>
<comment type="cofactor">
    <cofactor evidence="2">
        <name>Zn(2+)</name>
        <dbReference type="ChEBI" id="CHEBI:29105"/>
    </cofactor>
    <text evidence="2">Binds 1 zinc ion per subunit.</text>
</comment>
<proteinExistence type="inferred from homology"/>
<dbReference type="Gene3D" id="2.60.40.200">
    <property type="entry name" value="Superoxide dismutase, copper/zinc binding domain"/>
    <property type="match status" value="1"/>
</dbReference>
<reference evidence="6" key="1">
    <citation type="submission" date="2017-05" db="EMBL/GenBank/DDBJ databases">
        <title>Whole genome sequence of fish pathogenic bacteria, Photobacterium damselae subsp. piscicida, strain 91-197, isolated from hybrid striped bass (Morone sp.) in USA.</title>
        <authorList>
            <person name="Teru Y."/>
            <person name="Hikima J."/>
            <person name="Kono T."/>
            <person name="Sakai M."/>
            <person name="Takano T."/>
            <person name="Hawke J.P."/>
            <person name="Takeyama H."/>
            <person name="Aoki T."/>
        </authorList>
    </citation>
    <scope>NUCLEOTIDE SEQUENCE [LARGE SCALE GENOMIC DNA]</scope>
    <source>
        <strain evidence="6">91-197</strain>
    </source>
</reference>
<evidence type="ECO:0000256" key="1">
    <source>
        <dbReference type="ARBA" id="ARBA00010457"/>
    </source>
</evidence>
<evidence type="ECO:0000313" key="6">
    <source>
        <dbReference type="Proteomes" id="UP000218676"/>
    </source>
</evidence>
<feature type="domain" description="Superoxide dismutase copper/zinc binding" evidence="4">
    <location>
        <begin position="56"/>
        <end position="189"/>
    </location>
</feature>
<dbReference type="InterPro" id="IPR036423">
    <property type="entry name" value="SOD-like_Cu/Zn_dom_sf"/>
</dbReference>
<dbReference type="InterPro" id="IPR024134">
    <property type="entry name" value="SOD_Cu/Zn_/chaperone"/>
</dbReference>
<protein>
    <recommendedName>
        <fullName evidence="2">Superoxide dismutase [Cu-Zn]</fullName>
        <ecNumber evidence="2">1.15.1.1</ecNumber>
    </recommendedName>
</protein>
<keyword evidence="3" id="KW-0732">Signal</keyword>
<name>A0AAD1CKJ7_PHODP</name>
<dbReference type="NCBIfam" id="NF007628">
    <property type="entry name" value="PRK10290.1"/>
    <property type="match status" value="1"/>
</dbReference>
<comment type="cofactor">
    <cofactor evidence="2">
        <name>Cu cation</name>
        <dbReference type="ChEBI" id="CHEBI:23378"/>
    </cofactor>
    <text evidence="2">Binds 1 copper ion per subunit.</text>
</comment>
<dbReference type="PANTHER" id="PTHR10003">
    <property type="entry name" value="SUPEROXIDE DISMUTASE CU-ZN -RELATED"/>
    <property type="match status" value="1"/>
</dbReference>
<evidence type="ECO:0000256" key="3">
    <source>
        <dbReference type="SAM" id="SignalP"/>
    </source>
</evidence>
<accession>A0AAD1CKJ7</accession>
<keyword evidence="2" id="KW-0862">Zinc</keyword>
<dbReference type="PROSITE" id="PS00332">
    <property type="entry name" value="SOD_CU_ZN_2"/>
    <property type="match status" value="1"/>
</dbReference>
<gene>
    <name evidence="5" type="ORF">PDPUS_2_01304</name>
</gene>
<dbReference type="CDD" id="cd00305">
    <property type="entry name" value="Cu-Zn_Superoxide_Dismutase"/>
    <property type="match status" value="1"/>
</dbReference>
<dbReference type="EMBL" id="AP018046">
    <property type="protein sequence ID" value="BAX55889.1"/>
    <property type="molecule type" value="Genomic_DNA"/>
</dbReference>
<organism evidence="5 6">
    <name type="scientific">Photobacterium damsela subsp. piscicida</name>
    <name type="common">Pasteurella piscicida</name>
    <dbReference type="NCBI Taxonomy" id="38294"/>
    <lineage>
        <taxon>Bacteria</taxon>
        <taxon>Pseudomonadati</taxon>
        <taxon>Pseudomonadota</taxon>
        <taxon>Gammaproteobacteria</taxon>
        <taxon>Vibrionales</taxon>
        <taxon>Vibrionaceae</taxon>
        <taxon>Photobacterium</taxon>
    </lineage>
</organism>
<dbReference type="AlphaFoldDB" id="A0AAD1CKJ7"/>
<comment type="similarity">
    <text evidence="1 2">Belongs to the Cu-Zn superoxide dismutase family.</text>
</comment>
<sequence length="190" mass="20165">MIILIKDKKAYSSSKGTIDMYKKVLLGALTLALSQQVFAQDLVVNMTDLQTGKTVGHITLSQNEYGVVFTPDLADLTPGMHGFHVHQNGSCRSIEKDGKTILGGAAGGHYDPEKTGKHGYPWSKDNHKGDLPALFVSANGLATNPVLAPRLTLKELKGHAIMIHAGGDNYSDMPKPLGGGGARMACGVVK</sequence>
<evidence type="ECO:0000256" key="2">
    <source>
        <dbReference type="RuleBase" id="RU000393"/>
    </source>
</evidence>
<evidence type="ECO:0000259" key="4">
    <source>
        <dbReference type="Pfam" id="PF00080"/>
    </source>
</evidence>
<dbReference type="InterPro" id="IPR001424">
    <property type="entry name" value="SOD_Cu_Zn_dom"/>
</dbReference>
<keyword evidence="2" id="KW-0560">Oxidoreductase</keyword>
<keyword evidence="2" id="KW-0186">Copper</keyword>
<feature type="signal peptide" evidence="3">
    <location>
        <begin position="1"/>
        <end position="39"/>
    </location>
</feature>
<comment type="catalytic activity">
    <reaction evidence="2">
        <text>2 superoxide + 2 H(+) = H2O2 + O2</text>
        <dbReference type="Rhea" id="RHEA:20696"/>
        <dbReference type="ChEBI" id="CHEBI:15378"/>
        <dbReference type="ChEBI" id="CHEBI:15379"/>
        <dbReference type="ChEBI" id="CHEBI:16240"/>
        <dbReference type="ChEBI" id="CHEBI:18421"/>
        <dbReference type="EC" id="1.15.1.1"/>
    </reaction>
</comment>